<keyword evidence="4" id="KW-1015">Disulfide bond</keyword>
<keyword evidence="6" id="KW-0393">Immunoglobulin domain</keyword>
<dbReference type="Pfam" id="PF13927">
    <property type="entry name" value="Ig_3"/>
    <property type="match status" value="4"/>
</dbReference>
<dbReference type="InterPro" id="IPR003961">
    <property type="entry name" value="FN3_dom"/>
</dbReference>
<dbReference type="InterPro" id="IPR013783">
    <property type="entry name" value="Ig-like_fold"/>
</dbReference>
<keyword evidence="5" id="KW-0325">Glycoprotein</keyword>
<feature type="domain" description="Ig-like" evidence="9">
    <location>
        <begin position="527"/>
        <end position="624"/>
    </location>
</feature>
<dbReference type="Pfam" id="PF00041">
    <property type="entry name" value="fn3"/>
    <property type="match status" value="1"/>
</dbReference>
<feature type="domain" description="Ig-like" evidence="9">
    <location>
        <begin position="729"/>
        <end position="819"/>
    </location>
</feature>
<feature type="domain" description="Ig-like" evidence="9">
    <location>
        <begin position="126"/>
        <end position="222"/>
    </location>
</feature>
<dbReference type="SMART" id="SM00060">
    <property type="entry name" value="FN3"/>
    <property type="match status" value="1"/>
</dbReference>
<evidence type="ECO:0000259" key="10">
    <source>
        <dbReference type="PROSITE" id="PS50853"/>
    </source>
</evidence>
<dbReference type="InterPro" id="IPR003599">
    <property type="entry name" value="Ig_sub"/>
</dbReference>
<dbReference type="GO" id="GO:0005886">
    <property type="term" value="C:plasma membrane"/>
    <property type="evidence" value="ECO:0007669"/>
    <property type="project" value="TreeGrafter"/>
</dbReference>
<evidence type="ECO:0000259" key="9">
    <source>
        <dbReference type="PROSITE" id="PS50835"/>
    </source>
</evidence>
<evidence type="ECO:0000256" key="2">
    <source>
        <dbReference type="ARBA" id="ARBA00022737"/>
    </source>
</evidence>
<dbReference type="InterPro" id="IPR051275">
    <property type="entry name" value="Cell_adhesion_signaling"/>
</dbReference>
<dbReference type="InterPro" id="IPR013162">
    <property type="entry name" value="CD80_C2-set"/>
</dbReference>
<comment type="caution">
    <text evidence="11">The sequence shown here is derived from an EMBL/GenBank/DDBJ whole genome shotgun (WGS) entry which is preliminary data.</text>
</comment>
<evidence type="ECO:0000313" key="12">
    <source>
        <dbReference type="Proteomes" id="UP001208570"/>
    </source>
</evidence>
<dbReference type="InterPro" id="IPR013098">
    <property type="entry name" value="Ig_I-set"/>
</dbReference>
<dbReference type="GO" id="GO:0098609">
    <property type="term" value="P:cell-cell adhesion"/>
    <property type="evidence" value="ECO:0007669"/>
    <property type="project" value="TreeGrafter"/>
</dbReference>
<feature type="domain" description="Ig-like" evidence="9">
    <location>
        <begin position="824"/>
        <end position="918"/>
    </location>
</feature>
<dbReference type="CDD" id="cd00096">
    <property type="entry name" value="Ig"/>
    <property type="match status" value="3"/>
</dbReference>
<dbReference type="PROSITE" id="PS50853">
    <property type="entry name" value="FN3"/>
    <property type="match status" value="1"/>
</dbReference>
<dbReference type="InterPro" id="IPR036179">
    <property type="entry name" value="Ig-like_dom_sf"/>
</dbReference>
<feature type="domain" description="Ig-like" evidence="9">
    <location>
        <begin position="11"/>
        <end position="118"/>
    </location>
</feature>
<keyword evidence="8" id="KW-1133">Transmembrane helix</keyword>
<feature type="domain" description="Ig-like" evidence="9">
    <location>
        <begin position="629"/>
        <end position="724"/>
    </location>
</feature>
<evidence type="ECO:0000313" key="11">
    <source>
        <dbReference type="EMBL" id="KAK2152414.1"/>
    </source>
</evidence>
<evidence type="ECO:0000256" key="3">
    <source>
        <dbReference type="ARBA" id="ARBA00023136"/>
    </source>
</evidence>
<keyword evidence="2" id="KW-0677">Repeat</keyword>
<dbReference type="CDD" id="cd00063">
    <property type="entry name" value="FN3"/>
    <property type="match status" value="1"/>
</dbReference>
<dbReference type="InterPro" id="IPR007110">
    <property type="entry name" value="Ig-like_dom"/>
</dbReference>
<dbReference type="SUPFAM" id="SSF48726">
    <property type="entry name" value="Immunoglobulin"/>
    <property type="match status" value="8"/>
</dbReference>
<dbReference type="Gene3D" id="2.60.40.10">
    <property type="entry name" value="Immunoglobulins"/>
    <property type="match status" value="10"/>
</dbReference>
<evidence type="ECO:0000256" key="8">
    <source>
        <dbReference type="SAM" id="Phobius"/>
    </source>
</evidence>
<evidence type="ECO:0008006" key="13">
    <source>
        <dbReference type="Google" id="ProtNLM"/>
    </source>
</evidence>
<gene>
    <name evidence="11" type="ORF">LSH36_329g02058</name>
</gene>
<dbReference type="PROSITE" id="PS50835">
    <property type="entry name" value="IG_LIKE"/>
    <property type="match status" value="9"/>
</dbReference>
<evidence type="ECO:0000256" key="7">
    <source>
        <dbReference type="SAM" id="MobiDB-lite"/>
    </source>
</evidence>
<dbReference type="Pfam" id="PF07679">
    <property type="entry name" value="I-set"/>
    <property type="match status" value="2"/>
</dbReference>
<dbReference type="SUPFAM" id="SSF49265">
    <property type="entry name" value="Fibronectin type III"/>
    <property type="match status" value="1"/>
</dbReference>
<proteinExistence type="predicted"/>
<accession>A0AAD9JGA9</accession>
<dbReference type="InterPro" id="IPR036116">
    <property type="entry name" value="FN3_sf"/>
</dbReference>
<dbReference type="SMART" id="SM00408">
    <property type="entry name" value="IGc2"/>
    <property type="match status" value="9"/>
</dbReference>
<dbReference type="EMBL" id="JAODUP010000329">
    <property type="protein sequence ID" value="KAK2152414.1"/>
    <property type="molecule type" value="Genomic_DNA"/>
</dbReference>
<organism evidence="11 12">
    <name type="scientific">Paralvinella palmiformis</name>
    <dbReference type="NCBI Taxonomy" id="53620"/>
    <lineage>
        <taxon>Eukaryota</taxon>
        <taxon>Metazoa</taxon>
        <taxon>Spiralia</taxon>
        <taxon>Lophotrochozoa</taxon>
        <taxon>Annelida</taxon>
        <taxon>Polychaeta</taxon>
        <taxon>Sedentaria</taxon>
        <taxon>Canalipalpata</taxon>
        <taxon>Terebellida</taxon>
        <taxon>Terebelliformia</taxon>
        <taxon>Alvinellidae</taxon>
        <taxon>Paralvinella</taxon>
    </lineage>
</organism>
<evidence type="ECO:0000256" key="6">
    <source>
        <dbReference type="ARBA" id="ARBA00023319"/>
    </source>
</evidence>
<evidence type="ECO:0000256" key="5">
    <source>
        <dbReference type="ARBA" id="ARBA00023180"/>
    </source>
</evidence>
<dbReference type="PANTHER" id="PTHR11640">
    <property type="entry name" value="NEPHRIN"/>
    <property type="match status" value="1"/>
</dbReference>
<dbReference type="SMART" id="SM00409">
    <property type="entry name" value="IG"/>
    <property type="match status" value="9"/>
</dbReference>
<feature type="domain" description="Ig-like" evidence="9">
    <location>
        <begin position="433"/>
        <end position="520"/>
    </location>
</feature>
<keyword evidence="3 8" id="KW-0472">Membrane</keyword>
<evidence type="ECO:0000256" key="4">
    <source>
        <dbReference type="ARBA" id="ARBA00023157"/>
    </source>
</evidence>
<dbReference type="GO" id="GO:0005911">
    <property type="term" value="C:cell-cell junction"/>
    <property type="evidence" value="ECO:0007669"/>
    <property type="project" value="TreeGrafter"/>
</dbReference>
<dbReference type="InterPro" id="IPR003598">
    <property type="entry name" value="Ig_sub2"/>
</dbReference>
<feature type="domain" description="Ig-like" evidence="9">
    <location>
        <begin position="236"/>
        <end position="325"/>
    </location>
</feature>
<dbReference type="FunFam" id="2.60.40.10:FF:000405">
    <property type="entry name" value="nephrin isoform X1"/>
    <property type="match status" value="1"/>
</dbReference>
<feature type="transmembrane region" description="Helical" evidence="8">
    <location>
        <begin position="1031"/>
        <end position="1056"/>
    </location>
</feature>
<evidence type="ECO:0000256" key="1">
    <source>
        <dbReference type="ARBA" id="ARBA00004479"/>
    </source>
</evidence>
<name>A0AAD9JGA9_9ANNE</name>
<dbReference type="Pfam" id="PF08205">
    <property type="entry name" value="C2-set_2"/>
    <property type="match status" value="2"/>
</dbReference>
<dbReference type="Proteomes" id="UP001208570">
    <property type="component" value="Unassembled WGS sequence"/>
</dbReference>
<keyword evidence="8" id="KW-0812">Transmembrane</keyword>
<dbReference type="GO" id="GO:0050839">
    <property type="term" value="F:cell adhesion molecule binding"/>
    <property type="evidence" value="ECO:0007669"/>
    <property type="project" value="TreeGrafter"/>
</dbReference>
<dbReference type="PANTHER" id="PTHR11640:SF31">
    <property type="entry name" value="IRREGULAR CHIASM C-ROUGHEST PROTEIN-RELATED"/>
    <property type="match status" value="1"/>
</dbReference>
<feature type="domain" description="Fibronectin type-III" evidence="10">
    <location>
        <begin position="927"/>
        <end position="1021"/>
    </location>
</feature>
<sequence>MIGHVNSVIHPVFRTGTCQVQSFRIKPEDTAVIQGQTAILKCAVDNMRGELLWTKDGFALGYGRDLGGFPRYSVTGSEAMGENDLMIRSVELSDDATFQCQILPFEDHPGLRASAVLDVLIPPDQPQIEGSSNGSIVKVPYQQESLSMTCLSTNGKPASEIKWYRNDELMNPEEHSIVYTVEVLADKRQNAKSILTFKPREEDNEATFKCETIHKALTRPLETMVMLSVMHPPNEPEITGYTNGQVIQTNHTLKLVCVARGGNPLAQVYWYKNGQGLDFSYDFGGNKAENDLTFLVEPTDNEAVYRCEASNLVTPEPLFAEVKLTVQFPPKKVMISGQEHAKAGETIKLKCETSISNPPAVISWFSRGRLIDSIITSTKPSPKGGFITTSEIEVTLTSNDDQVVYQCNGNNEALGLGAMDTISLKVVYPPGQPTITGYTEGREVTAGQIQSMTCQSMGGNPPATLTWWKGNEQLQAVSTRNFGLVSSQVSFILKPDDNGAEYRCNATNPATAKPLLAKVTLQVNFPPKSLDITVRPKKGRVGEKLTLTCKSASSNPASTVYWVKDGDKLPKGIDKGQVDADFGGKSSVNVLELVPTVEDNGEIYACNAENILIEQAVSDAVTLNILYKPVFPADAAKQYDITEFQQGSINLTASGNPGKLKYTWFRHSQKIIPGSRRRRDIEISHFKQDGGVLEIENITREDTGTYIIMASNTEGSTNHTIVINVQYAAQITRVSQNVLADKDADAKLECVVNANPLDASHITWSRDGYNMSRTQTEFDATGSRSVLIIPSVVKEDSGLFVCVADNGIGESHETSAQLIVKYAPEIDKTPTYGKAAADKGATATLICKAEGAPDVTIKWKRNDVPLDLTGTKYSTESKKPGLVQYESYLLIHNTTKLDYGQYECIATNDLGEDSHMITLDGTSKPDAPFDLQVVEATPTSITLSWKPGFDGGSTQRFQVRYLEVGQLEGHKYADVVPVGATIYTIIGLKPATEYVMDIRAINKLGESGYQPHPLNAKSAMLSEQQADEVPLIIILVVSIIGMILLGLNVLLILFFIRRRRKKLEKDEGSSITNTVEMYNAPTLTDDSKSIATYDRRSFDDYQDDYGKPFDDDDELRRFLGPSAYGTMDAMGPYKGPEYYGPNTNEYSPPPGANKMPPYRDDIYMNDKMAPESVYGQPLPPLPGGYPSSSLPRAPPGGYPDDDDDYTDQLRKMQMSLNGPMLVPSSHTGLDNVDGHPAGPPVPSRNYAPADVPRYTAPPGGTAYGSLPRSQDPLPTSSEDMRGHLV</sequence>
<keyword evidence="12" id="KW-1185">Reference proteome</keyword>
<feature type="region of interest" description="Disordered" evidence="7">
    <location>
        <begin position="1170"/>
        <end position="1285"/>
    </location>
</feature>
<comment type="subcellular location">
    <subcellularLocation>
        <location evidence="1">Membrane</location>
        <topology evidence="1">Single-pass type I membrane protein</topology>
    </subcellularLocation>
</comment>
<reference evidence="11" key="1">
    <citation type="journal article" date="2023" name="Mol. Biol. Evol.">
        <title>Third-Generation Sequencing Reveals the Adaptive Role of the Epigenome in Three Deep-Sea Polychaetes.</title>
        <authorList>
            <person name="Perez M."/>
            <person name="Aroh O."/>
            <person name="Sun Y."/>
            <person name="Lan Y."/>
            <person name="Juniper S.K."/>
            <person name="Young C.R."/>
            <person name="Angers B."/>
            <person name="Qian P.Y."/>
        </authorList>
    </citation>
    <scope>NUCLEOTIDE SEQUENCE</scope>
    <source>
        <strain evidence="11">P08H-3</strain>
    </source>
</reference>
<protein>
    <recommendedName>
        <fullName evidence="13">Nephrin</fullName>
    </recommendedName>
</protein>
<feature type="domain" description="Ig-like" evidence="9">
    <location>
        <begin position="330"/>
        <end position="423"/>
    </location>
</feature>